<dbReference type="InterPro" id="IPR017884">
    <property type="entry name" value="SANT_dom"/>
</dbReference>
<dbReference type="SMART" id="SM00717">
    <property type="entry name" value="SANT"/>
    <property type="match status" value="1"/>
</dbReference>
<feature type="compositionally biased region" description="Basic residues" evidence="1">
    <location>
        <begin position="81"/>
        <end position="92"/>
    </location>
</feature>
<feature type="region of interest" description="Disordered" evidence="1">
    <location>
        <begin position="1"/>
        <end position="141"/>
    </location>
</feature>
<feature type="region of interest" description="Disordered" evidence="1">
    <location>
        <begin position="291"/>
        <end position="387"/>
    </location>
</feature>
<feature type="compositionally biased region" description="Polar residues" evidence="1">
    <location>
        <begin position="118"/>
        <end position="134"/>
    </location>
</feature>
<evidence type="ECO:0000256" key="1">
    <source>
        <dbReference type="SAM" id="MobiDB-lite"/>
    </source>
</evidence>
<accession>R8BFP9</accession>
<gene>
    <name evidence="3" type="ORF">UCRPA7_6328</name>
</gene>
<dbReference type="SUPFAM" id="SSF46689">
    <property type="entry name" value="Homeodomain-like"/>
    <property type="match status" value="1"/>
</dbReference>
<dbReference type="KEGG" id="tmn:UCRPA7_6328"/>
<dbReference type="AlphaFoldDB" id="R8BFP9"/>
<dbReference type="HOGENOM" id="CLU_714073_0_0_1"/>
<feature type="compositionally biased region" description="Basic and acidic residues" evidence="1">
    <location>
        <begin position="61"/>
        <end position="80"/>
    </location>
</feature>
<reference evidence="4" key="1">
    <citation type="journal article" date="2013" name="Genome Announc.">
        <title>Draft genome sequence of the ascomycete Phaeoacremonium aleophilum strain UCR-PA7, a causal agent of the esca disease complex in grapevines.</title>
        <authorList>
            <person name="Blanco-Ulate B."/>
            <person name="Rolshausen P."/>
            <person name="Cantu D."/>
        </authorList>
    </citation>
    <scope>NUCLEOTIDE SEQUENCE [LARGE SCALE GENOMIC DNA]</scope>
    <source>
        <strain evidence="4">UCR-PA7</strain>
    </source>
</reference>
<dbReference type="Gene3D" id="1.10.10.60">
    <property type="entry name" value="Homeodomain-like"/>
    <property type="match status" value="1"/>
</dbReference>
<dbReference type="RefSeq" id="XP_007917057.1">
    <property type="nucleotide sequence ID" value="XM_007918866.1"/>
</dbReference>
<dbReference type="eggNOG" id="KOG2009">
    <property type="taxonomic scope" value="Eukaryota"/>
</dbReference>
<dbReference type="GeneID" id="19326972"/>
<sequence>MNENAEAAPKKRTRKRKADAENNEEAGEQPEPKKSRRKRSVTPEDAEEQLVDPSQMTMGDLTKDLRIGKKFSRHDELRQRIRDKRSRARLIKLGRIPAEDQSQNGGSNAGTPAPGANGDNSATPTPSDLKSSQPGDGDGVQYRMVDGQIVVDTRSLLVDRQARAAAQNGNIEEIEENDFTRPTTSATYMKPHKVGPNHWTDDETERFYEFLRKFGTDFNIIAAMFGGKKTRREVKLKFNREERYCPRRINACIVGKKEWHMDMEEIKNHTGKEYEDSKDIEAELARLAAAHEAEEKRAEEEIAEAARQKREALFGNRNSHRAGGTGSVNKGKEADKENGTATGEEDPEVDIQDMAQQQTGKAKPKGRGRGKRGYGKAAQAMASGFGS</sequence>
<dbReference type="OrthoDB" id="272624at2759"/>
<dbReference type="PANTHER" id="PTHR22929">
    <property type="entry name" value="RNA POLYMERASE III TRANSCRIPTION INITIATION FACTOR B"/>
    <property type="match status" value="1"/>
</dbReference>
<feature type="compositionally biased region" description="Basic residues" evidence="1">
    <location>
        <begin position="362"/>
        <end position="374"/>
    </location>
</feature>
<evidence type="ECO:0000313" key="4">
    <source>
        <dbReference type="Proteomes" id="UP000014074"/>
    </source>
</evidence>
<feature type="domain" description="SANT" evidence="2">
    <location>
        <begin position="194"/>
        <end position="246"/>
    </location>
</feature>
<dbReference type="EMBL" id="KB933236">
    <property type="protein sequence ID" value="EON98136.1"/>
    <property type="molecule type" value="Genomic_DNA"/>
</dbReference>
<keyword evidence="4" id="KW-1185">Reference proteome</keyword>
<dbReference type="InterPro" id="IPR039467">
    <property type="entry name" value="TFIIIB_B''_Myb"/>
</dbReference>
<dbReference type="GO" id="GO:0000126">
    <property type="term" value="C:transcription factor TFIIIB complex"/>
    <property type="evidence" value="ECO:0007669"/>
    <property type="project" value="TreeGrafter"/>
</dbReference>
<dbReference type="GO" id="GO:0003677">
    <property type="term" value="F:DNA binding"/>
    <property type="evidence" value="ECO:0007669"/>
    <property type="project" value="UniProtKB-KW"/>
</dbReference>
<dbReference type="PROSITE" id="PS51293">
    <property type="entry name" value="SANT"/>
    <property type="match status" value="1"/>
</dbReference>
<dbReference type="Pfam" id="PF15963">
    <property type="entry name" value="Myb_DNA-bind_7"/>
    <property type="match status" value="1"/>
</dbReference>
<evidence type="ECO:0000259" key="2">
    <source>
        <dbReference type="PROSITE" id="PS51293"/>
    </source>
</evidence>
<dbReference type="GO" id="GO:0070898">
    <property type="term" value="P:RNA polymerase III preinitiation complex assembly"/>
    <property type="evidence" value="ECO:0007669"/>
    <property type="project" value="TreeGrafter"/>
</dbReference>
<feature type="compositionally biased region" description="Polar residues" evidence="1">
    <location>
        <begin position="100"/>
        <end position="110"/>
    </location>
</feature>
<organism evidence="3 4">
    <name type="scientific">Phaeoacremonium minimum (strain UCR-PA7)</name>
    <name type="common">Esca disease fungus</name>
    <name type="synonym">Togninia minima</name>
    <dbReference type="NCBI Taxonomy" id="1286976"/>
    <lineage>
        <taxon>Eukaryota</taxon>
        <taxon>Fungi</taxon>
        <taxon>Dikarya</taxon>
        <taxon>Ascomycota</taxon>
        <taxon>Pezizomycotina</taxon>
        <taxon>Sordariomycetes</taxon>
        <taxon>Sordariomycetidae</taxon>
        <taxon>Togniniales</taxon>
        <taxon>Togniniaceae</taxon>
        <taxon>Phaeoacremonium</taxon>
    </lineage>
</organism>
<proteinExistence type="predicted"/>
<dbReference type="InterPro" id="IPR009057">
    <property type="entry name" value="Homeodomain-like_sf"/>
</dbReference>
<evidence type="ECO:0000313" key="3">
    <source>
        <dbReference type="EMBL" id="EON98136.1"/>
    </source>
</evidence>
<dbReference type="CDD" id="cd00167">
    <property type="entry name" value="SANT"/>
    <property type="match status" value="1"/>
</dbReference>
<dbReference type="GO" id="GO:0001156">
    <property type="term" value="F:TFIIIC-class transcription factor complex binding"/>
    <property type="evidence" value="ECO:0007669"/>
    <property type="project" value="TreeGrafter"/>
</dbReference>
<name>R8BFP9_PHAM7</name>
<dbReference type="Proteomes" id="UP000014074">
    <property type="component" value="Unassembled WGS sequence"/>
</dbReference>
<dbReference type="PANTHER" id="PTHR22929:SF0">
    <property type="entry name" value="TRANSCRIPTION FACTOR TFIIIB COMPONENT B'' HOMOLOG"/>
    <property type="match status" value="1"/>
</dbReference>
<keyword evidence="3" id="KW-0238">DNA-binding</keyword>
<protein>
    <submittedName>
        <fullName evidence="3">Putative myb-like dna-binding domain-containing protein</fullName>
    </submittedName>
</protein>
<dbReference type="InterPro" id="IPR001005">
    <property type="entry name" value="SANT/Myb"/>
</dbReference>
<feature type="compositionally biased region" description="Basic and acidic residues" evidence="1">
    <location>
        <begin position="291"/>
        <end position="312"/>
    </location>
</feature>